<dbReference type="AlphaFoldDB" id="A0A239IZD2"/>
<dbReference type="RefSeq" id="WP_089320693.1">
    <property type="nucleotide sequence ID" value="NZ_FZOQ01000019.1"/>
</dbReference>
<protein>
    <submittedName>
        <fullName evidence="2">DNA binding domain-containing protein, excisionase family</fullName>
    </submittedName>
</protein>
<keyword evidence="3" id="KW-1185">Reference proteome</keyword>
<dbReference type="OrthoDB" id="854134at2"/>
<evidence type="ECO:0000313" key="2">
    <source>
        <dbReference type="EMBL" id="SNS98558.1"/>
    </source>
</evidence>
<dbReference type="InterPro" id="IPR010093">
    <property type="entry name" value="SinI_DNA-bd"/>
</dbReference>
<proteinExistence type="predicted"/>
<evidence type="ECO:0000313" key="3">
    <source>
        <dbReference type="Proteomes" id="UP000198432"/>
    </source>
</evidence>
<gene>
    <name evidence="2" type="ORF">SAMN06296052_11974</name>
</gene>
<dbReference type="EMBL" id="FZOQ01000019">
    <property type="protein sequence ID" value="SNS98558.1"/>
    <property type="molecule type" value="Genomic_DNA"/>
</dbReference>
<reference evidence="3" key="1">
    <citation type="submission" date="2017-06" db="EMBL/GenBank/DDBJ databases">
        <authorList>
            <person name="Varghese N."/>
            <person name="Submissions S."/>
        </authorList>
    </citation>
    <scope>NUCLEOTIDE SEQUENCE [LARGE SCALE GENOMIC DNA]</scope>
    <source>
        <strain evidence="3">NKM1</strain>
    </source>
</reference>
<dbReference type="InterPro" id="IPR041657">
    <property type="entry name" value="HTH_17"/>
</dbReference>
<dbReference type="GO" id="GO:0003677">
    <property type="term" value="F:DNA binding"/>
    <property type="evidence" value="ECO:0007669"/>
    <property type="project" value="InterPro"/>
</dbReference>
<dbReference type="Proteomes" id="UP000198432">
    <property type="component" value="Unassembled WGS sequence"/>
</dbReference>
<feature type="domain" description="Helix-turn-helix" evidence="1">
    <location>
        <begin position="42"/>
        <end position="86"/>
    </location>
</feature>
<dbReference type="Pfam" id="PF12728">
    <property type="entry name" value="HTH_17"/>
    <property type="match status" value="1"/>
</dbReference>
<organism evidence="2 3">
    <name type="scientific">Pontibacter ummariensis</name>
    <dbReference type="NCBI Taxonomy" id="1610492"/>
    <lineage>
        <taxon>Bacteria</taxon>
        <taxon>Pseudomonadati</taxon>
        <taxon>Bacteroidota</taxon>
        <taxon>Cytophagia</taxon>
        <taxon>Cytophagales</taxon>
        <taxon>Hymenobacteraceae</taxon>
        <taxon>Pontibacter</taxon>
    </lineage>
</organism>
<evidence type="ECO:0000259" key="1">
    <source>
        <dbReference type="Pfam" id="PF12728"/>
    </source>
</evidence>
<dbReference type="NCBIfam" id="TIGR01764">
    <property type="entry name" value="excise"/>
    <property type="match status" value="1"/>
</dbReference>
<accession>A0A239IZD2</accession>
<sequence>MGIFEEQQQRLYKLEKAFEDFKSYVLDYFEDIDDEIKGYERAARFIGVSISTLERLVRQKRIPYKKDGKAVSFSRKELFEYKRRRRIGKSK</sequence>
<name>A0A239IZD2_9BACT</name>